<evidence type="ECO:0000256" key="4">
    <source>
        <dbReference type="ARBA" id="ARBA00023136"/>
    </source>
</evidence>
<gene>
    <name evidence="6" type="ORF">C0081_12460</name>
</gene>
<comment type="caution">
    <text evidence="6">The sequence shown here is derived from an EMBL/GenBank/DDBJ whole genome shotgun (WGS) entry which is preliminary data.</text>
</comment>
<keyword evidence="7" id="KW-1185">Reference proteome</keyword>
<evidence type="ECO:0000256" key="2">
    <source>
        <dbReference type="ARBA" id="ARBA00022692"/>
    </source>
</evidence>
<comment type="subcellular location">
    <subcellularLocation>
        <location evidence="5">Cell membrane</location>
        <topology evidence="5">Multi-pass membrane protein</topology>
    </subcellularLocation>
    <subcellularLocation>
        <location evidence="1">Membrane</location>
        <topology evidence="1">Multi-pass membrane protein</topology>
    </subcellularLocation>
</comment>
<dbReference type="AlphaFoldDB" id="A0A2N5XQW9"/>
<organism evidence="6 7">
    <name type="scientific">Cohaesibacter celericrescens</name>
    <dbReference type="NCBI Taxonomy" id="2067669"/>
    <lineage>
        <taxon>Bacteria</taxon>
        <taxon>Pseudomonadati</taxon>
        <taxon>Pseudomonadota</taxon>
        <taxon>Alphaproteobacteria</taxon>
        <taxon>Hyphomicrobiales</taxon>
        <taxon>Cohaesibacteraceae</taxon>
    </lineage>
</organism>
<reference evidence="6 7" key="1">
    <citation type="submission" date="2018-01" db="EMBL/GenBank/DDBJ databases">
        <title>The draft genome sequence of Cohaesibacter sp. H1304.</title>
        <authorList>
            <person name="Wang N.-N."/>
            <person name="Du Z.-J."/>
        </authorList>
    </citation>
    <scope>NUCLEOTIDE SEQUENCE [LARGE SCALE GENOMIC DNA]</scope>
    <source>
        <strain evidence="6 7">H1304</strain>
    </source>
</reference>
<comment type="similarity">
    <text evidence="5">Belongs to the 4-toluene sulfonate uptake permease (TSUP) (TC 2.A.102) family.</text>
</comment>
<dbReference type="Pfam" id="PF01925">
    <property type="entry name" value="TauE"/>
    <property type="match status" value="1"/>
</dbReference>
<name>A0A2N5XQW9_9HYPH</name>
<keyword evidence="3 5" id="KW-1133">Transmembrane helix</keyword>
<accession>A0A2N5XQW9</accession>
<dbReference type="InterPro" id="IPR051598">
    <property type="entry name" value="TSUP/Inactive_protease-like"/>
</dbReference>
<feature type="transmembrane region" description="Helical" evidence="5">
    <location>
        <begin position="151"/>
        <end position="170"/>
    </location>
</feature>
<proteinExistence type="inferred from homology"/>
<sequence>MGGVGSAIALVPCFSMVGLSIDLAKSLGLFVNTASTATASMIGFRRGLLEMRFALPLVISVLITTPVGAWMSQYVARDMIEGLLIAFLVMAAMLLLFSKRAALVAYRRTWPLYLIGGGVGVLSGMLGVGGGALMMPALIVLGYDAKQAARAISFVIPFSSAGAFLTYLSFTEMNWRLLTVVSVAAIIGGYLGEKIMHHRLSATHIKKFIAVFLLLIATKMLWQLVT</sequence>
<feature type="transmembrane region" description="Helical" evidence="5">
    <location>
        <begin position="83"/>
        <end position="106"/>
    </location>
</feature>
<evidence type="ECO:0000256" key="5">
    <source>
        <dbReference type="RuleBase" id="RU363041"/>
    </source>
</evidence>
<evidence type="ECO:0000313" key="6">
    <source>
        <dbReference type="EMBL" id="PLW76865.1"/>
    </source>
</evidence>
<evidence type="ECO:0000256" key="1">
    <source>
        <dbReference type="ARBA" id="ARBA00004141"/>
    </source>
</evidence>
<keyword evidence="4 5" id="KW-0472">Membrane</keyword>
<dbReference type="Proteomes" id="UP000234881">
    <property type="component" value="Unassembled WGS sequence"/>
</dbReference>
<dbReference type="PANTHER" id="PTHR43701">
    <property type="entry name" value="MEMBRANE TRANSPORTER PROTEIN MJ0441-RELATED"/>
    <property type="match status" value="1"/>
</dbReference>
<feature type="transmembrane region" description="Helical" evidence="5">
    <location>
        <begin position="208"/>
        <end position="225"/>
    </location>
</feature>
<keyword evidence="2 5" id="KW-0812">Transmembrane</keyword>
<protein>
    <recommendedName>
        <fullName evidence="5">Probable membrane transporter protein</fullName>
    </recommendedName>
</protein>
<feature type="transmembrane region" description="Helical" evidence="5">
    <location>
        <begin position="53"/>
        <end position="71"/>
    </location>
</feature>
<dbReference type="InterPro" id="IPR002781">
    <property type="entry name" value="TM_pro_TauE-like"/>
</dbReference>
<dbReference type="PANTHER" id="PTHR43701:SF2">
    <property type="entry name" value="MEMBRANE TRANSPORTER PROTEIN YJNA-RELATED"/>
    <property type="match status" value="1"/>
</dbReference>
<feature type="transmembrane region" description="Helical" evidence="5">
    <location>
        <begin position="112"/>
        <end position="139"/>
    </location>
</feature>
<dbReference type="GO" id="GO:0005886">
    <property type="term" value="C:plasma membrane"/>
    <property type="evidence" value="ECO:0007669"/>
    <property type="project" value="UniProtKB-SubCell"/>
</dbReference>
<dbReference type="EMBL" id="PKUQ01000022">
    <property type="protein sequence ID" value="PLW76865.1"/>
    <property type="molecule type" value="Genomic_DNA"/>
</dbReference>
<dbReference type="OrthoDB" id="9805863at2"/>
<evidence type="ECO:0000256" key="3">
    <source>
        <dbReference type="ARBA" id="ARBA00022989"/>
    </source>
</evidence>
<keyword evidence="5" id="KW-1003">Cell membrane</keyword>
<evidence type="ECO:0000313" key="7">
    <source>
        <dbReference type="Proteomes" id="UP000234881"/>
    </source>
</evidence>